<dbReference type="EMBL" id="BAAANT010000009">
    <property type="protein sequence ID" value="GAA2138996.1"/>
    <property type="molecule type" value="Genomic_DNA"/>
</dbReference>
<organism evidence="1 2">
    <name type="scientific">Kitasatospora kazusensis</name>
    <dbReference type="NCBI Taxonomy" id="407974"/>
    <lineage>
        <taxon>Bacteria</taxon>
        <taxon>Bacillati</taxon>
        <taxon>Actinomycetota</taxon>
        <taxon>Actinomycetes</taxon>
        <taxon>Kitasatosporales</taxon>
        <taxon>Streptomycetaceae</taxon>
        <taxon>Kitasatospora</taxon>
    </lineage>
</organism>
<protein>
    <recommendedName>
        <fullName evidence="3">DUF742 domain-containing protein</fullName>
    </recommendedName>
</protein>
<sequence>MDRPAARTPGARVSGPVRPYVITGGRSRPSRNVLALESLVSTAPAAGLGEPPDLADDALNREHLRILALCRELLSVAEIAAHLALPLGVVKVLIGDLWDLGAVHVRPPVQQAERLPSTLLEEVLLGLRQLR</sequence>
<proteinExistence type="predicted"/>
<keyword evidence="2" id="KW-1185">Reference proteome</keyword>
<dbReference type="PANTHER" id="PTHR36221">
    <property type="entry name" value="DUF742 DOMAIN-CONTAINING PROTEIN"/>
    <property type="match status" value="1"/>
</dbReference>
<gene>
    <name evidence="1" type="ORF">GCM10009760_20690</name>
</gene>
<dbReference type="PANTHER" id="PTHR36221:SF1">
    <property type="entry name" value="DUF742 DOMAIN-CONTAINING PROTEIN"/>
    <property type="match status" value="1"/>
</dbReference>
<accession>A0ABP5KY37</accession>
<comment type="caution">
    <text evidence="1">The sequence shown here is derived from an EMBL/GenBank/DDBJ whole genome shotgun (WGS) entry which is preliminary data.</text>
</comment>
<evidence type="ECO:0000313" key="1">
    <source>
        <dbReference type="EMBL" id="GAA2138996.1"/>
    </source>
</evidence>
<dbReference type="InterPro" id="IPR007995">
    <property type="entry name" value="DUF742"/>
</dbReference>
<evidence type="ECO:0008006" key="3">
    <source>
        <dbReference type="Google" id="ProtNLM"/>
    </source>
</evidence>
<dbReference type="Proteomes" id="UP001422759">
    <property type="component" value="Unassembled WGS sequence"/>
</dbReference>
<reference evidence="2" key="1">
    <citation type="journal article" date="2019" name="Int. J. Syst. Evol. Microbiol.">
        <title>The Global Catalogue of Microorganisms (GCM) 10K type strain sequencing project: providing services to taxonomists for standard genome sequencing and annotation.</title>
        <authorList>
            <consortium name="The Broad Institute Genomics Platform"/>
            <consortium name="The Broad Institute Genome Sequencing Center for Infectious Disease"/>
            <person name="Wu L."/>
            <person name="Ma J."/>
        </authorList>
    </citation>
    <scope>NUCLEOTIDE SEQUENCE [LARGE SCALE GENOMIC DNA]</scope>
    <source>
        <strain evidence="2">JCM 14560</strain>
    </source>
</reference>
<name>A0ABP5KY37_9ACTN</name>
<evidence type="ECO:0000313" key="2">
    <source>
        <dbReference type="Proteomes" id="UP001422759"/>
    </source>
</evidence>
<dbReference type="Pfam" id="PF05331">
    <property type="entry name" value="DUF742"/>
    <property type="match status" value="1"/>
</dbReference>